<dbReference type="Gene3D" id="2.120.10.80">
    <property type="entry name" value="Kelch-type beta propeller"/>
    <property type="match status" value="2"/>
</dbReference>
<accession>A0A5A7VJV9</accession>
<dbReference type="OrthoDB" id="1727270at2759"/>
<dbReference type="AlphaFoldDB" id="A0A5A7VJV9"/>
<dbReference type="GO" id="GO:0034976">
    <property type="term" value="P:response to endoplasmic reticulum stress"/>
    <property type="evidence" value="ECO:0007669"/>
    <property type="project" value="InterPro"/>
</dbReference>
<sequence>MFPMSFPRFCGGFMRCEGFISKSEYVKHLPFAGGYDGASYLSTLELYDPSRNMIKSLMAMRSVRGYAFVAWLNSQHYVLGGAKGSLRGVSIGNKLFAIGGGNGIESLTDVEMLTLDIGRWICTRSMLQRRFVAGAVELNGILYASEGFDGSDYLKQWQIFLFISTLVPT</sequence>
<dbReference type="PANTHER" id="PTHR46034:SF7">
    <property type="entry name" value="INFLUENZA VIRUS NS1A-BINDING PROTEIN"/>
    <property type="match status" value="1"/>
</dbReference>
<dbReference type="EMBL" id="SSTE01000850">
    <property type="protein sequence ID" value="KAA0066646.1"/>
    <property type="molecule type" value="Genomic_DNA"/>
</dbReference>
<evidence type="ECO:0000313" key="1">
    <source>
        <dbReference type="EMBL" id="KAA0066646.1"/>
    </source>
</evidence>
<reference evidence="1 2" key="1">
    <citation type="submission" date="2019-08" db="EMBL/GenBank/DDBJ databases">
        <title>Draft genome sequences of two oriental melons (Cucumis melo L. var makuwa).</title>
        <authorList>
            <person name="Kwon S.-Y."/>
        </authorList>
    </citation>
    <scope>NUCLEOTIDE SEQUENCE [LARGE SCALE GENOMIC DNA]</scope>
    <source>
        <strain evidence="2">cv. SW 3</strain>
        <tissue evidence="1">Leaf</tissue>
    </source>
</reference>
<proteinExistence type="predicted"/>
<dbReference type="Pfam" id="PF01344">
    <property type="entry name" value="Kelch_1"/>
    <property type="match status" value="1"/>
</dbReference>
<name>A0A5A7VJV9_CUCMM</name>
<dbReference type="SMART" id="SM00612">
    <property type="entry name" value="Kelch"/>
    <property type="match status" value="2"/>
</dbReference>
<comment type="caution">
    <text evidence="1">The sequence shown here is derived from an EMBL/GenBank/DDBJ whole genome shotgun (WGS) entry which is preliminary data.</text>
</comment>
<dbReference type="InterPro" id="IPR011043">
    <property type="entry name" value="Gal_Oxase/kelch_b-propeller"/>
</dbReference>
<evidence type="ECO:0000313" key="2">
    <source>
        <dbReference type="Proteomes" id="UP000321393"/>
    </source>
</evidence>
<dbReference type="SUPFAM" id="SSF50965">
    <property type="entry name" value="Galactose oxidase, central domain"/>
    <property type="match status" value="1"/>
</dbReference>
<protein>
    <submittedName>
        <fullName evidence="1">Kelch-like protein 17</fullName>
    </submittedName>
</protein>
<dbReference type="InterPro" id="IPR015915">
    <property type="entry name" value="Kelch-typ_b-propeller"/>
</dbReference>
<dbReference type="InterPro" id="IPR006652">
    <property type="entry name" value="Kelch_1"/>
</dbReference>
<gene>
    <name evidence="1" type="ORF">E6C27_scaffold979G00740</name>
</gene>
<dbReference type="InterPro" id="IPR044832">
    <property type="entry name" value="NRP-like"/>
</dbReference>
<dbReference type="PANTHER" id="PTHR46034">
    <property type="match status" value="1"/>
</dbReference>
<dbReference type="Proteomes" id="UP000321393">
    <property type="component" value="Unassembled WGS sequence"/>
</dbReference>
<organism evidence="1 2">
    <name type="scientific">Cucumis melo var. makuwa</name>
    <name type="common">Oriental melon</name>
    <dbReference type="NCBI Taxonomy" id="1194695"/>
    <lineage>
        <taxon>Eukaryota</taxon>
        <taxon>Viridiplantae</taxon>
        <taxon>Streptophyta</taxon>
        <taxon>Embryophyta</taxon>
        <taxon>Tracheophyta</taxon>
        <taxon>Spermatophyta</taxon>
        <taxon>Magnoliopsida</taxon>
        <taxon>eudicotyledons</taxon>
        <taxon>Gunneridae</taxon>
        <taxon>Pentapetalae</taxon>
        <taxon>rosids</taxon>
        <taxon>fabids</taxon>
        <taxon>Cucurbitales</taxon>
        <taxon>Cucurbitaceae</taxon>
        <taxon>Benincaseae</taxon>
        <taxon>Cucumis</taxon>
    </lineage>
</organism>